<gene>
    <name evidence="1" type="ORF">FRUB_09611</name>
</gene>
<proteinExistence type="predicted"/>
<protein>
    <submittedName>
        <fullName evidence="1">Uncharacterized protein</fullName>
    </submittedName>
</protein>
<sequence length="51" mass="6012">MHEIPGLNRIIAETRNRLGRSVEPDVVLSDLRNRGIHATREQVEQYWNEQN</sequence>
<evidence type="ECO:0000313" key="2">
    <source>
        <dbReference type="Proteomes" id="UP000214646"/>
    </source>
</evidence>
<name>A0A225DCA3_9BACT</name>
<dbReference type="Proteomes" id="UP000214646">
    <property type="component" value="Unassembled WGS sequence"/>
</dbReference>
<reference evidence="2" key="1">
    <citation type="submission" date="2017-06" db="EMBL/GenBank/DDBJ databases">
        <title>Genome analysis of Fimbriiglobus ruber SP5, the first member of the order Planctomycetales with confirmed chitinolytic capability.</title>
        <authorList>
            <person name="Ravin N.V."/>
            <person name="Rakitin A.L."/>
            <person name="Ivanova A.A."/>
            <person name="Beletsky A.V."/>
            <person name="Kulichevskaya I.S."/>
            <person name="Mardanov A.V."/>
            <person name="Dedysh S.N."/>
        </authorList>
    </citation>
    <scope>NUCLEOTIDE SEQUENCE [LARGE SCALE GENOMIC DNA]</scope>
    <source>
        <strain evidence="2">SP5</strain>
    </source>
</reference>
<accession>A0A225DCA3</accession>
<keyword evidence="2" id="KW-1185">Reference proteome</keyword>
<dbReference type="EMBL" id="NIDE01000019">
    <property type="protein sequence ID" value="OWK34769.1"/>
    <property type="molecule type" value="Genomic_DNA"/>
</dbReference>
<evidence type="ECO:0000313" key="1">
    <source>
        <dbReference type="EMBL" id="OWK34769.1"/>
    </source>
</evidence>
<dbReference type="AlphaFoldDB" id="A0A225DCA3"/>
<comment type="caution">
    <text evidence="1">The sequence shown here is derived from an EMBL/GenBank/DDBJ whole genome shotgun (WGS) entry which is preliminary data.</text>
</comment>
<organism evidence="1 2">
    <name type="scientific">Fimbriiglobus ruber</name>
    <dbReference type="NCBI Taxonomy" id="1908690"/>
    <lineage>
        <taxon>Bacteria</taxon>
        <taxon>Pseudomonadati</taxon>
        <taxon>Planctomycetota</taxon>
        <taxon>Planctomycetia</taxon>
        <taxon>Gemmatales</taxon>
        <taxon>Gemmataceae</taxon>
        <taxon>Fimbriiglobus</taxon>
    </lineage>
</organism>